<dbReference type="EMBL" id="JAPWGL010000005">
    <property type="protein sequence ID" value="MCZ4225110.1"/>
    <property type="molecule type" value="Genomic_DNA"/>
</dbReference>
<gene>
    <name evidence="2" type="ORF">O0931_17490</name>
</gene>
<dbReference type="RefSeq" id="WP_269416770.1">
    <property type="nucleotide sequence ID" value="NZ_JAPWGL010000005.1"/>
</dbReference>
<organism evidence="2 3">
    <name type="scientific">Pedobacter rhodius</name>
    <dbReference type="NCBI Taxonomy" id="3004098"/>
    <lineage>
        <taxon>Bacteria</taxon>
        <taxon>Pseudomonadati</taxon>
        <taxon>Bacteroidota</taxon>
        <taxon>Sphingobacteriia</taxon>
        <taxon>Sphingobacteriales</taxon>
        <taxon>Sphingobacteriaceae</taxon>
        <taxon>Pedobacter</taxon>
    </lineage>
</organism>
<dbReference type="InterPro" id="IPR029044">
    <property type="entry name" value="Nucleotide-diphossugar_trans"/>
</dbReference>
<dbReference type="PANTHER" id="PTHR43777">
    <property type="entry name" value="MOLYBDENUM COFACTOR CYTIDYLYLTRANSFERASE"/>
    <property type="match status" value="1"/>
</dbReference>
<name>A0ABT4L1P4_9SPHI</name>
<keyword evidence="3" id="KW-1185">Reference proteome</keyword>
<evidence type="ECO:0000313" key="2">
    <source>
        <dbReference type="EMBL" id="MCZ4225110.1"/>
    </source>
</evidence>
<dbReference type="PANTHER" id="PTHR43777:SF1">
    <property type="entry name" value="MOLYBDENUM COFACTOR CYTIDYLYLTRANSFERASE"/>
    <property type="match status" value="1"/>
</dbReference>
<dbReference type="CDD" id="cd04182">
    <property type="entry name" value="GT_2_like_f"/>
    <property type="match status" value="1"/>
</dbReference>
<reference evidence="2" key="1">
    <citation type="submission" date="2022-12" db="EMBL/GenBank/DDBJ databases">
        <title>Genome sequence of SJ11.</title>
        <authorList>
            <person name="Woo H."/>
        </authorList>
    </citation>
    <scope>NUCLEOTIDE SEQUENCE</scope>
    <source>
        <strain evidence="2">SJ11</strain>
    </source>
</reference>
<dbReference type="Pfam" id="PF12804">
    <property type="entry name" value="NTP_transf_3"/>
    <property type="match status" value="1"/>
</dbReference>
<dbReference type="Gene3D" id="3.90.550.10">
    <property type="entry name" value="Spore Coat Polysaccharide Biosynthesis Protein SpsA, Chain A"/>
    <property type="match status" value="1"/>
</dbReference>
<proteinExistence type="predicted"/>
<evidence type="ECO:0000259" key="1">
    <source>
        <dbReference type="Pfam" id="PF12804"/>
    </source>
</evidence>
<sequence length="196" mass="21604">MRTAIIILAAGNSSRMGKPKQLLRFNGHALLNIVINESLKTTFRPVVVVLGAYAATIKEASAYKDVTYTINEDWENGLSSSISFGLNTALTVDADLENAIITVADQVHISSAIFEELHRKQRLTKKNIVACSYSQTTGTPALFNKKYFDDLLALSGENGAKRLIKQYIDDTATIPFELGKVDIDTETDYSNLINQK</sequence>
<accession>A0ABT4L1P4</accession>
<dbReference type="SUPFAM" id="SSF53448">
    <property type="entry name" value="Nucleotide-diphospho-sugar transferases"/>
    <property type="match status" value="1"/>
</dbReference>
<protein>
    <submittedName>
        <fullName evidence="2">Nucleotidyltransferase family protein</fullName>
    </submittedName>
</protein>
<dbReference type="InterPro" id="IPR025877">
    <property type="entry name" value="MobA-like_NTP_Trfase"/>
</dbReference>
<feature type="domain" description="MobA-like NTP transferase" evidence="1">
    <location>
        <begin position="6"/>
        <end position="167"/>
    </location>
</feature>
<dbReference type="Proteomes" id="UP001144341">
    <property type="component" value="Unassembled WGS sequence"/>
</dbReference>
<evidence type="ECO:0000313" key="3">
    <source>
        <dbReference type="Proteomes" id="UP001144341"/>
    </source>
</evidence>
<comment type="caution">
    <text evidence="2">The sequence shown here is derived from an EMBL/GenBank/DDBJ whole genome shotgun (WGS) entry which is preliminary data.</text>
</comment>